<evidence type="ECO:0000313" key="2">
    <source>
        <dbReference type="Proteomes" id="UP000700596"/>
    </source>
</evidence>
<proteinExistence type="predicted"/>
<name>A0A9P9I8D7_9PLEO</name>
<dbReference type="OrthoDB" id="3261222at2759"/>
<organism evidence="1 2">
    <name type="scientific">Dendryphion nanum</name>
    <dbReference type="NCBI Taxonomy" id="256645"/>
    <lineage>
        <taxon>Eukaryota</taxon>
        <taxon>Fungi</taxon>
        <taxon>Dikarya</taxon>
        <taxon>Ascomycota</taxon>
        <taxon>Pezizomycotina</taxon>
        <taxon>Dothideomycetes</taxon>
        <taxon>Pleosporomycetidae</taxon>
        <taxon>Pleosporales</taxon>
        <taxon>Torulaceae</taxon>
        <taxon>Dendryphion</taxon>
    </lineage>
</organism>
<evidence type="ECO:0000313" key="1">
    <source>
        <dbReference type="EMBL" id="KAH7111783.1"/>
    </source>
</evidence>
<protein>
    <submittedName>
        <fullName evidence="1">Uncharacterized protein</fullName>
    </submittedName>
</protein>
<comment type="caution">
    <text evidence="1">The sequence shown here is derived from an EMBL/GenBank/DDBJ whole genome shotgun (WGS) entry which is preliminary data.</text>
</comment>
<dbReference type="Proteomes" id="UP000700596">
    <property type="component" value="Unassembled WGS sequence"/>
</dbReference>
<reference evidence="1" key="1">
    <citation type="journal article" date="2021" name="Nat. Commun.">
        <title>Genetic determinants of endophytism in the Arabidopsis root mycobiome.</title>
        <authorList>
            <person name="Mesny F."/>
            <person name="Miyauchi S."/>
            <person name="Thiergart T."/>
            <person name="Pickel B."/>
            <person name="Atanasova L."/>
            <person name="Karlsson M."/>
            <person name="Huettel B."/>
            <person name="Barry K.W."/>
            <person name="Haridas S."/>
            <person name="Chen C."/>
            <person name="Bauer D."/>
            <person name="Andreopoulos W."/>
            <person name="Pangilinan J."/>
            <person name="LaButti K."/>
            <person name="Riley R."/>
            <person name="Lipzen A."/>
            <person name="Clum A."/>
            <person name="Drula E."/>
            <person name="Henrissat B."/>
            <person name="Kohler A."/>
            <person name="Grigoriev I.V."/>
            <person name="Martin F.M."/>
            <person name="Hacquard S."/>
        </authorList>
    </citation>
    <scope>NUCLEOTIDE SEQUENCE</scope>
    <source>
        <strain evidence="1">MPI-CAGE-CH-0243</strain>
    </source>
</reference>
<accession>A0A9P9I8D7</accession>
<dbReference type="EMBL" id="JAGMWT010000023">
    <property type="protein sequence ID" value="KAH7111783.1"/>
    <property type="molecule type" value="Genomic_DNA"/>
</dbReference>
<keyword evidence="2" id="KW-1185">Reference proteome</keyword>
<gene>
    <name evidence="1" type="ORF">B0J11DRAFT_189782</name>
</gene>
<sequence>MGGNRKTGGNLVRVRVCLRTHEDERKARIHTDWITTHFNGARIHGEQWHVVKVGRVNKNAICDNTRIRIQNDACERLSLENGLTIKKMHFLGQQSPDKLYCSIAIYLANNEEAESLLHRKFIEVDGKLAYTKPYTKIAIPRRCYNCQAFEKHKAHRCPSPEPTYGICARKGHTNRRCTAGEPKCTNCEGPHRASDRGCPVYKRLRSELNATLNA</sequence>
<dbReference type="AlphaFoldDB" id="A0A9P9I8D7"/>